<protein>
    <submittedName>
        <fullName evidence="1">Uncharacterized protein</fullName>
    </submittedName>
</protein>
<comment type="caution">
    <text evidence="1">The sequence shown here is derived from an EMBL/GenBank/DDBJ whole genome shotgun (WGS) entry which is preliminary data.</text>
</comment>
<evidence type="ECO:0000313" key="2">
    <source>
        <dbReference type="Proteomes" id="UP000030853"/>
    </source>
</evidence>
<gene>
    <name evidence="1" type="ORF">QU24_04710</name>
</gene>
<organism evidence="1 2">
    <name type="scientific">Pantoea rodasii</name>
    <dbReference type="NCBI Taxonomy" id="1076549"/>
    <lineage>
        <taxon>Bacteria</taxon>
        <taxon>Pseudomonadati</taxon>
        <taxon>Pseudomonadota</taxon>
        <taxon>Gammaproteobacteria</taxon>
        <taxon>Enterobacterales</taxon>
        <taxon>Erwiniaceae</taxon>
        <taxon>Pantoea</taxon>
    </lineage>
</organism>
<name>A0A0B1RDR9_9GAMM</name>
<proteinExistence type="predicted"/>
<dbReference type="AlphaFoldDB" id="A0A0B1RDR9"/>
<reference evidence="1 2" key="1">
    <citation type="submission" date="2014-11" db="EMBL/GenBank/DDBJ databases">
        <title>Genome sequencing of Pantoea rodasii ND03.</title>
        <authorList>
            <person name="Muhamad Yunos N.Y."/>
            <person name="Chan K.-G."/>
        </authorList>
    </citation>
    <scope>NUCLEOTIDE SEQUENCE [LARGE SCALE GENOMIC DNA]</scope>
    <source>
        <strain evidence="1 2">ND03</strain>
    </source>
</reference>
<dbReference type="Proteomes" id="UP000030853">
    <property type="component" value="Unassembled WGS sequence"/>
</dbReference>
<evidence type="ECO:0000313" key="1">
    <source>
        <dbReference type="EMBL" id="KHJ69230.1"/>
    </source>
</evidence>
<sequence length="112" mass="12408">MTPGEQQQEFILPLAEGGGIFCRLLHLPDAQAELKPLCGGLLRQASSKPELADVGTDRNGPVQKLISQKTLLSDWRITTDRQNKNTGARPNSLHYLNINLIVQCVMNCLRDN</sequence>
<accession>A0A0B1RDR9</accession>
<dbReference type="EMBL" id="JTJJ01000019">
    <property type="protein sequence ID" value="KHJ69230.1"/>
    <property type="molecule type" value="Genomic_DNA"/>
</dbReference>